<dbReference type="InterPro" id="IPR052913">
    <property type="entry name" value="Glycopeptide_resist_protein"/>
</dbReference>
<dbReference type="Proteomes" id="UP000642993">
    <property type="component" value="Unassembled WGS sequence"/>
</dbReference>
<dbReference type="InterPro" id="IPR022029">
    <property type="entry name" value="YoaR-like_PG-bd"/>
</dbReference>
<keyword evidence="5" id="KW-1185">Reference proteome</keyword>
<accession>A0A927J9F0</accession>
<evidence type="ECO:0000256" key="2">
    <source>
        <dbReference type="SAM" id="Phobius"/>
    </source>
</evidence>
<keyword evidence="2" id="KW-0472">Membrane</keyword>
<evidence type="ECO:0000259" key="3">
    <source>
        <dbReference type="Pfam" id="PF12229"/>
    </source>
</evidence>
<comment type="caution">
    <text evidence="4">The sequence shown here is derived from an EMBL/GenBank/DDBJ whole genome shotgun (WGS) entry which is preliminary data.</text>
</comment>
<proteinExistence type="predicted"/>
<protein>
    <submittedName>
        <fullName evidence="4">VanW family protein</fullName>
    </submittedName>
</protein>
<dbReference type="Pfam" id="PF04294">
    <property type="entry name" value="VanW"/>
    <property type="match status" value="1"/>
</dbReference>
<keyword evidence="2" id="KW-0812">Transmembrane</keyword>
<organism evidence="4 5">
    <name type="scientific">Lolliginicoccus lacisalsi</name>
    <dbReference type="NCBI Taxonomy" id="2742202"/>
    <lineage>
        <taxon>Bacteria</taxon>
        <taxon>Bacillati</taxon>
        <taxon>Actinomycetota</taxon>
        <taxon>Actinomycetes</taxon>
        <taxon>Mycobacteriales</taxon>
        <taxon>Hoyosellaceae</taxon>
        <taxon>Lolliginicoccus</taxon>
    </lineage>
</organism>
<dbReference type="PANTHER" id="PTHR35788:SF1">
    <property type="entry name" value="EXPORTED PROTEIN"/>
    <property type="match status" value="1"/>
</dbReference>
<feature type="compositionally biased region" description="Low complexity" evidence="1">
    <location>
        <begin position="73"/>
        <end position="91"/>
    </location>
</feature>
<evidence type="ECO:0000256" key="1">
    <source>
        <dbReference type="SAM" id="MobiDB-lite"/>
    </source>
</evidence>
<dbReference type="Pfam" id="PF12229">
    <property type="entry name" value="PG_binding_4"/>
    <property type="match status" value="1"/>
</dbReference>
<gene>
    <name evidence="4" type="ORF">HT102_00395</name>
</gene>
<evidence type="ECO:0000313" key="5">
    <source>
        <dbReference type="Proteomes" id="UP000642993"/>
    </source>
</evidence>
<dbReference type="EMBL" id="JACYWE010000001">
    <property type="protein sequence ID" value="MBD8504946.1"/>
    <property type="molecule type" value="Genomic_DNA"/>
</dbReference>
<dbReference type="AlphaFoldDB" id="A0A927J9F0"/>
<feature type="compositionally biased region" description="Basic and acidic residues" evidence="1">
    <location>
        <begin position="33"/>
        <end position="65"/>
    </location>
</feature>
<feature type="region of interest" description="Disordered" evidence="1">
    <location>
        <begin position="33"/>
        <end position="94"/>
    </location>
</feature>
<evidence type="ECO:0000313" key="4">
    <source>
        <dbReference type="EMBL" id="MBD8504946.1"/>
    </source>
</evidence>
<dbReference type="InterPro" id="IPR007391">
    <property type="entry name" value="Vancomycin_resist_VanW"/>
</dbReference>
<reference evidence="4" key="1">
    <citation type="submission" date="2020-09" db="EMBL/GenBank/DDBJ databases">
        <title>Hoyosella lacisalsi sp. nov., a halotolerant actinobacterium isolated from soil of Lake Gudzhirganskoe.</title>
        <authorList>
            <person name="Yang Q."/>
            <person name="Guo P.Y."/>
            <person name="Liu S.W."/>
            <person name="Li F.N."/>
            <person name="Sun C.H."/>
        </authorList>
    </citation>
    <scope>NUCLEOTIDE SEQUENCE</scope>
    <source>
        <strain evidence="4">G463</strain>
    </source>
</reference>
<dbReference type="PANTHER" id="PTHR35788">
    <property type="entry name" value="EXPORTED PROTEIN-RELATED"/>
    <property type="match status" value="1"/>
</dbReference>
<sequence length="646" mass="68435">MGSTVSAPHQTRTTTAARAYAISNHVPCQRALDRIWSTDDQGSRARVTDEQTDHSDADEPSKDQPEGNGPQPGEAAADGSTGSGSGEATRGSRGRRRALIGAVAVLLLAGAVYGADLYASRGEMPRGTEVLGTSIGGMERGEALAKLRESLGDRETAAVPVIAGDVETSVVPAEAGLAFDLESTVEQAAEQPLNPLTRLASLFREREVPAARTVNEPALAATMERLVGEIDREPQAGGIAFEGARAVPIMPQQGQQLLADTARRVIIRDWPLGAPLMLPADITEVGLTEDDIDRAMREVAEPALAATLEVAGTGTATATLPPEQVGEVLRFEADGPELRHVFDQDAAIGILSPQLASTESSARDATVALGSSGPYVVADRSGSEIDWEATLEGFSELMLRTEDRTVDAEYVEITAEFRTADAEALGINEVVAEFTTGGFATESGVNIRRAAQQVNGAVVKPSETFSLNGYTGPRGTAQGYIESGIILNGRPSEAIGGGVSQFATTLYNASYFAGMDDVEHQEHSYYIPRYPAGREATVWEGAIDVKFRNPFGTGILIQSFGDSSSVTVRMWGTKTVNVQSINGGRWAYTSPSRITLPEGPNCFPSSGSQGFTTSDTRVVRDALTGAEISRNTRTVRYDPQPIVACE</sequence>
<keyword evidence="2" id="KW-1133">Transmembrane helix</keyword>
<feature type="transmembrane region" description="Helical" evidence="2">
    <location>
        <begin position="98"/>
        <end position="119"/>
    </location>
</feature>
<name>A0A927J9F0_9ACTN</name>
<feature type="domain" description="YoaR-like putative peptidoglycan binding" evidence="3">
    <location>
        <begin position="337"/>
        <end position="406"/>
    </location>
</feature>